<dbReference type="Proteomes" id="UP000199101">
    <property type="component" value="Unassembled WGS sequence"/>
</dbReference>
<dbReference type="GO" id="GO:0003677">
    <property type="term" value="F:DNA binding"/>
    <property type="evidence" value="ECO:0007669"/>
    <property type="project" value="UniProtKB-KW"/>
</dbReference>
<organism evidence="6 7">
    <name type="scientific">Rhizobium multihospitium</name>
    <dbReference type="NCBI Taxonomy" id="410764"/>
    <lineage>
        <taxon>Bacteria</taxon>
        <taxon>Pseudomonadati</taxon>
        <taxon>Pseudomonadota</taxon>
        <taxon>Alphaproteobacteria</taxon>
        <taxon>Hyphomicrobiales</taxon>
        <taxon>Rhizobiaceae</taxon>
        <taxon>Rhizobium/Agrobacterium group</taxon>
        <taxon>Rhizobium</taxon>
    </lineage>
</organism>
<keyword evidence="3" id="KW-0804">Transcription</keyword>
<dbReference type="EMBL" id="FMAG01000008">
    <property type="protein sequence ID" value="SCB44228.1"/>
    <property type="molecule type" value="Genomic_DNA"/>
</dbReference>
<dbReference type="InterPro" id="IPR035472">
    <property type="entry name" value="RpiR-like_SIS"/>
</dbReference>
<keyword evidence="2" id="KW-0238">DNA-binding</keyword>
<dbReference type="GO" id="GO:0003700">
    <property type="term" value="F:DNA-binding transcription factor activity"/>
    <property type="evidence" value="ECO:0007669"/>
    <property type="project" value="InterPro"/>
</dbReference>
<dbReference type="InterPro" id="IPR036388">
    <property type="entry name" value="WH-like_DNA-bd_sf"/>
</dbReference>
<dbReference type="SUPFAM" id="SSF53697">
    <property type="entry name" value="SIS domain"/>
    <property type="match status" value="1"/>
</dbReference>
<dbReference type="Gene3D" id="1.10.10.10">
    <property type="entry name" value="Winged helix-like DNA-binding domain superfamily/Winged helix DNA-binding domain"/>
    <property type="match status" value="1"/>
</dbReference>
<dbReference type="InterPro" id="IPR001347">
    <property type="entry name" value="SIS_dom"/>
</dbReference>
<dbReference type="InterPro" id="IPR000281">
    <property type="entry name" value="HTH_RpiR"/>
</dbReference>
<evidence type="ECO:0000313" key="7">
    <source>
        <dbReference type="Proteomes" id="UP000199101"/>
    </source>
</evidence>
<reference evidence="7" key="1">
    <citation type="submission" date="2016-08" db="EMBL/GenBank/DDBJ databases">
        <authorList>
            <person name="Varghese N."/>
            <person name="Submissions Spin"/>
        </authorList>
    </citation>
    <scope>NUCLEOTIDE SEQUENCE [LARGE SCALE GENOMIC DNA]</scope>
    <source>
        <strain evidence="7">HAMBI 2975</strain>
    </source>
</reference>
<dbReference type="PROSITE" id="PS51464">
    <property type="entry name" value="SIS"/>
    <property type="match status" value="1"/>
</dbReference>
<dbReference type="AlphaFoldDB" id="A0A1C3WW72"/>
<evidence type="ECO:0000259" key="5">
    <source>
        <dbReference type="PROSITE" id="PS51464"/>
    </source>
</evidence>
<dbReference type="GO" id="GO:0097367">
    <property type="term" value="F:carbohydrate derivative binding"/>
    <property type="evidence" value="ECO:0007669"/>
    <property type="project" value="InterPro"/>
</dbReference>
<name>A0A1C3WW72_9HYPH</name>
<dbReference type="PANTHER" id="PTHR30514:SF18">
    <property type="entry name" value="RPIR-FAMILY TRANSCRIPTIONAL REGULATOR"/>
    <property type="match status" value="1"/>
</dbReference>
<keyword evidence="7" id="KW-1185">Reference proteome</keyword>
<evidence type="ECO:0000259" key="4">
    <source>
        <dbReference type="PROSITE" id="PS51071"/>
    </source>
</evidence>
<evidence type="ECO:0000313" key="6">
    <source>
        <dbReference type="EMBL" id="SCB44228.1"/>
    </source>
</evidence>
<feature type="domain" description="SIS" evidence="5">
    <location>
        <begin position="130"/>
        <end position="281"/>
    </location>
</feature>
<accession>A0A1C3WW72</accession>
<dbReference type="InterPro" id="IPR047640">
    <property type="entry name" value="RpiR-like"/>
</dbReference>
<dbReference type="Pfam" id="PF01418">
    <property type="entry name" value="HTH_6"/>
    <property type="match status" value="1"/>
</dbReference>
<dbReference type="Gene3D" id="3.40.50.10490">
    <property type="entry name" value="Glucose-6-phosphate isomerase like protein, domain 1"/>
    <property type="match status" value="1"/>
</dbReference>
<dbReference type="PROSITE" id="PS51071">
    <property type="entry name" value="HTH_RPIR"/>
    <property type="match status" value="1"/>
</dbReference>
<evidence type="ECO:0000256" key="1">
    <source>
        <dbReference type="ARBA" id="ARBA00023015"/>
    </source>
</evidence>
<dbReference type="STRING" id="410764.GA0061103_6433"/>
<gene>
    <name evidence="6" type="ORF">GA0061103_6433</name>
</gene>
<feature type="domain" description="HTH rpiR-type" evidence="4">
    <location>
        <begin position="4"/>
        <end position="80"/>
    </location>
</feature>
<proteinExistence type="predicted"/>
<dbReference type="OrthoDB" id="9814676at2"/>
<dbReference type="SUPFAM" id="SSF46689">
    <property type="entry name" value="Homeodomain-like"/>
    <property type="match status" value="1"/>
</dbReference>
<dbReference type="InterPro" id="IPR046348">
    <property type="entry name" value="SIS_dom_sf"/>
</dbReference>
<sequence length="296" mass="31886">MEKTPLEETILAAFEGMSAQLQAAARYILDHPRDIALLSMREQARQARLQPATMTRLAKHLGFDGYEDIRSLYRAAVRGDAPNFAGRVGEQAQHQKLKGDQFLAGEMLMTFGRQAAVLTEPDSLARITEVSARISAAHEVYCLGLRSSHAVAWHLNYILSLIGKRSTLLDGIGGTGADPIGRAGPQDVLVAVSVLPYTRATIEISDYARERGVCLVAITDSPVAPLAQSADTAIIVPTDSPSFFHSMVPAFAAAEIIGALVAGHGGDETLSALREFDKRLAVLGTHLTSRNFRKTP</sequence>
<protein>
    <submittedName>
        <fullName evidence="6">Transcriptional regulator, RpiR family</fullName>
    </submittedName>
</protein>
<dbReference type="InterPro" id="IPR009057">
    <property type="entry name" value="Homeodomain-like_sf"/>
</dbReference>
<dbReference type="RefSeq" id="WP_092716577.1">
    <property type="nucleotide sequence ID" value="NZ_FMAG01000008.1"/>
</dbReference>
<keyword evidence="1" id="KW-0805">Transcription regulation</keyword>
<evidence type="ECO:0000256" key="3">
    <source>
        <dbReference type="ARBA" id="ARBA00023163"/>
    </source>
</evidence>
<dbReference type="PANTHER" id="PTHR30514">
    <property type="entry name" value="GLUCOKINASE"/>
    <property type="match status" value="1"/>
</dbReference>
<dbReference type="CDD" id="cd05013">
    <property type="entry name" value="SIS_RpiR"/>
    <property type="match status" value="1"/>
</dbReference>
<dbReference type="Pfam" id="PF01380">
    <property type="entry name" value="SIS"/>
    <property type="match status" value="1"/>
</dbReference>
<evidence type="ECO:0000256" key="2">
    <source>
        <dbReference type="ARBA" id="ARBA00023125"/>
    </source>
</evidence>
<dbReference type="GO" id="GO:1901135">
    <property type="term" value="P:carbohydrate derivative metabolic process"/>
    <property type="evidence" value="ECO:0007669"/>
    <property type="project" value="InterPro"/>
</dbReference>